<evidence type="ECO:0000256" key="6">
    <source>
        <dbReference type="SAM" id="MobiDB-lite"/>
    </source>
</evidence>
<name>A0AAX4PN60_9CHLO</name>
<evidence type="ECO:0000313" key="9">
    <source>
        <dbReference type="Proteomes" id="UP001472866"/>
    </source>
</evidence>
<dbReference type="PANTHER" id="PTHR12703">
    <property type="entry name" value="TRANSMEMBRANE PROTEIN 33"/>
    <property type="match status" value="1"/>
</dbReference>
<keyword evidence="3 7" id="KW-0812">Transmembrane</keyword>
<sequence>MGESGNDETGAGQASSSKAEAAAEPQKDVGSTPGVSQRVTKWLSSPHTTPLFLLFGHLCTLVCSLMYVFPMLGFANSYRFYKLCLRSVVITCLVKLHHKHGLPPLGFPGFSKEGLYLLFESLRQWFTPVQMSTDFHYMFIAMAVTAHPPLTIALAPPTCLALYHAVTYLNQQPKVSASLVWRKAGSKLFEALRVHQRQALVFNAAMEIGLLFSVLARLFTRARSVMLVFMVFNTLKMRYKSPESNYYHRMVWGHVSSRFVEPYLLRFVPQLRGPLGAVQQFFLK</sequence>
<evidence type="ECO:0000256" key="3">
    <source>
        <dbReference type="ARBA" id="ARBA00022692"/>
    </source>
</evidence>
<comment type="subcellular location">
    <subcellularLocation>
        <location evidence="1">Membrane</location>
        <topology evidence="1">Multi-pass membrane protein</topology>
    </subcellularLocation>
</comment>
<dbReference type="GO" id="GO:0016020">
    <property type="term" value="C:membrane"/>
    <property type="evidence" value="ECO:0007669"/>
    <property type="project" value="UniProtKB-SubCell"/>
</dbReference>
<proteinExistence type="inferred from homology"/>
<dbReference type="PANTHER" id="PTHR12703:SF4">
    <property type="entry name" value="TRANSMEMBRANE PROTEIN 33"/>
    <property type="match status" value="1"/>
</dbReference>
<protein>
    <recommendedName>
        <fullName evidence="10">Transmembrane protein 33</fullName>
    </recommendedName>
</protein>
<feature type="region of interest" description="Disordered" evidence="6">
    <location>
        <begin position="1"/>
        <end position="34"/>
    </location>
</feature>
<dbReference type="InterPro" id="IPR005344">
    <property type="entry name" value="TMEM33/Pom33"/>
</dbReference>
<evidence type="ECO:0000256" key="1">
    <source>
        <dbReference type="ARBA" id="ARBA00004141"/>
    </source>
</evidence>
<dbReference type="AlphaFoldDB" id="A0AAX4PN60"/>
<feature type="transmembrane region" description="Helical" evidence="7">
    <location>
        <begin position="199"/>
        <end position="216"/>
    </location>
</feature>
<comment type="similarity">
    <text evidence="2">Belongs to the PER33/POM33 family.</text>
</comment>
<organism evidence="8 9">
    <name type="scientific">Chloropicon roscoffensis</name>
    <dbReference type="NCBI Taxonomy" id="1461544"/>
    <lineage>
        <taxon>Eukaryota</taxon>
        <taxon>Viridiplantae</taxon>
        <taxon>Chlorophyta</taxon>
        <taxon>Chloropicophyceae</taxon>
        <taxon>Chloropicales</taxon>
        <taxon>Chloropicaceae</taxon>
        <taxon>Chloropicon</taxon>
    </lineage>
</organism>
<feature type="transmembrane region" description="Helical" evidence="7">
    <location>
        <begin position="51"/>
        <end position="72"/>
    </location>
</feature>
<dbReference type="Proteomes" id="UP001472866">
    <property type="component" value="Chromosome 19"/>
</dbReference>
<dbReference type="EMBL" id="CP151519">
    <property type="protein sequence ID" value="WZN67395.1"/>
    <property type="molecule type" value="Genomic_DNA"/>
</dbReference>
<dbReference type="Pfam" id="PF03661">
    <property type="entry name" value="TMEM33_Pom33"/>
    <property type="match status" value="1"/>
</dbReference>
<dbReference type="GO" id="GO:0005783">
    <property type="term" value="C:endoplasmic reticulum"/>
    <property type="evidence" value="ECO:0007669"/>
    <property type="project" value="TreeGrafter"/>
</dbReference>
<evidence type="ECO:0000256" key="4">
    <source>
        <dbReference type="ARBA" id="ARBA00022989"/>
    </source>
</evidence>
<keyword evidence="4 7" id="KW-1133">Transmembrane helix</keyword>
<gene>
    <name evidence="8" type="ORF">HKI87_19g89710</name>
</gene>
<reference evidence="8 9" key="1">
    <citation type="submission" date="2024-03" db="EMBL/GenBank/DDBJ databases">
        <title>Complete genome sequence of the green alga Chloropicon roscoffensis RCC1871.</title>
        <authorList>
            <person name="Lemieux C."/>
            <person name="Pombert J.-F."/>
            <person name="Otis C."/>
            <person name="Turmel M."/>
        </authorList>
    </citation>
    <scope>NUCLEOTIDE SEQUENCE [LARGE SCALE GENOMIC DNA]</scope>
    <source>
        <strain evidence="8 9">RCC1871</strain>
    </source>
</reference>
<dbReference type="InterPro" id="IPR051645">
    <property type="entry name" value="PER33/POM33_regulator"/>
</dbReference>
<dbReference type="GO" id="GO:0071786">
    <property type="term" value="P:endoplasmic reticulum tubular network organization"/>
    <property type="evidence" value="ECO:0007669"/>
    <property type="project" value="TreeGrafter"/>
</dbReference>
<dbReference type="GO" id="GO:0061024">
    <property type="term" value="P:membrane organization"/>
    <property type="evidence" value="ECO:0007669"/>
    <property type="project" value="TreeGrafter"/>
</dbReference>
<evidence type="ECO:0008006" key="10">
    <source>
        <dbReference type="Google" id="ProtNLM"/>
    </source>
</evidence>
<accession>A0AAX4PN60</accession>
<evidence type="ECO:0000256" key="7">
    <source>
        <dbReference type="SAM" id="Phobius"/>
    </source>
</evidence>
<evidence type="ECO:0000313" key="8">
    <source>
        <dbReference type="EMBL" id="WZN67395.1"/>
    </source>
</evidence>
<evidence type="ECO:0000256" key="5">
    <source>
        <dbReference type="ARBA" id="ARBA00023136"/>
    </source>
</evidence>
<feature type="compositionally biased region" description="Low complexity" evidence="6">
    <location>
        <begin position="10"/>
        <end position="24"/>
    </location>
</feature>
<evidence type="ECO:0000256" key="2">
    <source>
        <dbReference type="ARBA" id="ARBA00007322"/>
    </source>
</evidence>
<keyword evidence="9" id="KW-1185">Reference proteome</keyword>
<keyword evidence="5 7" id="KW-0472">Membrane</keyword>